<dbReference type="EMBL" id="BSPC01000066">
    <property type="protein sequence ID" value="GLS22813.1"/>
    <property type="molecule type" value="Genomic_DNA"/>
</dbReference>
<dbReference type="RefSeq" id="WP_284315767.1">
    <property type="nucleotide sequence ID" value="NZ_BSPC01000066.1"/>
</dbReference>
<keyword evidence="2" id="KW-0732">Signal</keyword>
<proteinExistence type="predicted"/>
<dbReference type="Proteomes" id="UP001156882">
    <property type="component" value="Unassembled WGS sequence"/>
</dbReference>
<protein>
    <submittedName>
        <fullName evidence="3">Uncharacterized protein</fullName>
    </submittedName>
</protein>
<comment type="caution">
    <text evidence="3">The sequence shown here is derived from an EMBL/GenBank/DDBJ whole genome shotgun (WGS) entry which is preliminary data.</text>
</comment>
<evidence type="ECO:0000313" key="4">
    <source>
        <dbReference type="Proteomes" id="UP001156882"/>
    </source>
</evidence>
<evidence type="ECO:0000256" key="2">
    <source>
        <dbReference type="SAM" id="SignalP"/>
    </source>
</evidence>
<keyword evidence="4" id="KW-1185">Reference proteome</keyword>
<gene>
    <name evidence="3" type="ORF">GCM10007874_58330</name>
</gene>
<feature type="compositionally biased region" description="Low complexity" evidence="1">
    <location>
        <begin position="75"/>
        <end position="84"/>
    </location>
</feature>
<feature type="region of interest" description="Disordered" evidence="1">
    <location>
        <begin position="70"/>
        <end position="97"/>
    </location>
</feature>
<reference evidence="4" key="1">
    <citation type="journal article" date="2019" name="Int. J. Syst. Evol. Microbiol.">
        <title>The Global Catalogue of Microorganisms (GCM) 10K type strain sequencing project: providing services to taxonomists for standard genome sequencing and annotation.</title>
        <authorList>
            <consortium name="The Broad Institute Genomics Platform"/>
            <consortium name="The Broad Institute Genome Sequencing Center for Infectious Disease"/>
            <person name="Wu L."/>
            <person name="Ma J."/>
        </authorList>
    </citation>
    <scope>NUCLEOTIDE SEQUENCE [LARGE SCALE GENOMIC DNA]</scope>
    <source>
        <strain evidence="4">NBRC 101365</strain>
    </source>
</reference>
<feature type="chain" id="PRO_5046456630" evidence="2">
    <location>
        <begin position="26"/>
        <end position="97"/>
    </location>
</feature>
<name>A0ABQ6CR60_9HYPH</name>
<sequence length="97" mass="10022">MFFILRMVFWIAVVALLLPASPGQHQQSASTSTTSLTEQAVSAAVSYCATSPEKCAAGLEGARRLGDLLSGRTGPAATQAPAPQHLVALPPPRPAIP</sequence>
<accession>A0ABQ6CR60</accession>
<feature type="signal peptide" evidence="2">
    <location>
        <begin position="1"/>
        <end position="25"/>
    </location>
</feature>
<evidence type="ECO:0000256" key="1">
    <source>
        <dbReference type="SAM" id="MobiDB-lite"/>
    </source>
</evidence>
<organism evidence="3 4">
    <name type="scientific">Labrys miyagiensis</name>
    <dbReference type="NCBI Taxonomy" id="346912"/>
    <lineage>
        <taxon>Bacteria</taxon>
        <taxon>Pseudomonadati</taxon>
        <taxon>Pseudomonadota</taxon>
        <taxon>Alphaproteobacteria</taxon>
        <taxon>Hyphomicrobiales</taxon>
        <taxon>Xanthobacteraceae</taxon>
        <taxon>Labrys</taxon>
    </lineage>
</organism>
<evidence type="ECO:0000313" key="3">
    <source>
        <dbReference type="EMBL" id="GLS22813.1"/>
    </source>
</evidence>